<protein>
    <submittedName>
        <fullName evidence="2">Uncharacterized protein</fullName>
    </submittedName>
</protein>
<keyword evidence="3" id="KW-1185">Reference proteome</keyword>
<dbReference type="AlphaFoldDB" id="A0A2H3BIQ0"/>
<proteinExistence type="predicted"/>
<feature type="compositionally biased region" description="Basic and acidic residues" evidence="1">
    <location>
        <begin position="123"/>
        <end position="133"/>
    </location>
</feature>
<evidence type="ECO:0000313" key="2">
    <source>
        <dbReference type="EMBL" id="PBK65898.1"/>
    </source>
</evidence>
<evidence type="ECO:0000256" key="1">
    <source>
        <dbReference type="SAM" id="MobiDB-lite"/>
    </source>
</evidence>
<sequence>MTDLTFCYLHMTEYELRVLDTIESKEYISTDLLELESREVDIPDHMLPPNPDEHDKLPSHTHPSYPYGNPTRLSHPAAQQRVIHDATARSVLLGMSSAGGGLDALKWKELALSELLPIDAAKEEAEQASEARKMASGASANNPPPQYEPTPMIIAAGPEEEEDEDEDEEEDEEEEEDDEEEEEEEEEEESEEDEE</sequence>
<evidence type="ECO:0000313" key="3">
    <source>
        <dbReference type="Proteomes" id="UP000218334"/>
    </source>
</evidence>
<gene>
    <name evidence="2" type="ORF">ARMSODRAFT_917186</name>
</gene>
<dbReference type="Proteomes" id="UP000218334">
    <property type="component" value="Unassembled WGS sequence"/>
</dbReference>
<accession>A0A2H3BIQ0</accession>
<organism evidence="2 3">
    <name type="scientific">Armillaria solidipes</name>
    <dbReference type="NCBI Taxonomy" id="1076256"/>
    <lineage>
        <taxon>Eukaryota</taxon>
        <taxon>Fungi</taxon>
        <taxon>Dikarya</taxon>
        <taxon>Basidiomycota</taxon>
        <taxon>Agaricomycotina</taxon>
        <taxon>Agaricomycetes</taxon>
        <taxon>Agaricomycetidae</taxon>
        <taxon>Agaricales</taxon>
        <taxon>Marasmiineae</taxon>
        <taxon>Physalacriaceae</taxon>
        <taxon>Armillaria</taxon>
    </lineage>
</organism>
<feature type="compositionally biased region" description="Acidic residues" evidence="1">
    <location>
        <begin position="158"/>
        <end position="195"/>
    </location>
</feature>
<name>A0A2H3BIQ0_9AGAR</name>
<feature type="region of interest" description="Disordered" evidence="1">
    <location>
        <begin position="123"/>
        <end position="195"/>
    </location>
</feature>
<feature type="region of interest" description="Disordered" evidence="1">
    <location>
        <begin position="45"/>
        <end position="64"/>
    </location>
</feature>
<dbReference type="EMBL" id="KZ293443">
    <property type="protein sequence ID" value="PBK65898.1"/>
    <property type="molecule type" value="Genomic_DNA"/>
</dbReference>
<reference evidence="3" key="1">
    <citation type="journal article" date="2017" name="Nat. Ecol. Evol.">
        <title>Genome expansion and lineage-specific genetic innovations in the forest pathogenic fungi Armillaria.</title>
        <authorList>
            <person name="Sipos G."/>
            <person name="Prasanna A.N."/>
            <person name="Walter M.C."/>
            <person name="O'Connor E."/>
            <person name="Balint B."/>
            <person name="Krizsan K."/>
            <person name="Kiss B."/>
            <person name="Hess J."/>
            <person name="Varga T."/>
            <person name="Slot J."/>
            <person name="Riley R."/>
            <person name="Boka B."/>
            <person name="Rigling D."/>
            <person name="Barry K."/>
            <person name="Lee J."/>
            <person name="Mihaltcheva S."/>
            <person name="LaButti K."/>
            <person name="Lipzen A."/>
            <person name="Waldron R."/>
            <person name="Moloney N.M."/>
            <person name="Sperisen C."/>
            <person name="Kredics L."/>
            <person name="Vagvoelgyi C."/>
            <person name="Patrignani A."/>
            <person name="Fitzpatrick D."/>
            <person name="Nagy I."/>
            <person name="Doyle S."/>
            <person name="Anderson J.B."/>
            <person name="Grigoriev I.V."/>
            <person name="Gueldener U."/>
            <person name="Muensterkoetter M."/>
            <person name="Nagy L.G."/>
        </authorList>
    </citation>
    <scope>NUCLEOTIDE SEQUENCE [LARGE SCALE GENOMIC DNA]</scope>
    <source>
        <strain evidence="3">28-4</strain>
    </source>
</reference>